<evidence type="ECO:0000313" key="3">
    <source>
        <dbReference type="Proteomes" id="UP000324629"/>
    </source>
</evidence>
<keyword evidence="1" id="KW-0472">Membrane</keyword>
<accession>A0A5J4NLT0</accession>
<comment type="caution">
    <text evidence="2">The sequence shown here is derived from an EMBL/GenBank/DDBJ whole genome shotgun (WGS) entry which is preliminary data.</text>
</comment>
<gene>
    <name evidence="2" type="ORF">DEA37_0004050</name>
</gene>
<feature type="transmembrane region" description="Helical" evidence="1">
    <location>
        <begin position="28"/>
        <end position="46"/>
    </location>
</feature>
<protein>
    <submittedName>
        <fullName evidence="2">Uncharacterized protein</fullName>
    </submittedName>
</protein>
<organism evidence="2 3">
    <name type="scientific">Paragonimus westermani</name>
    <dbReference type="NCBI Taxonomy" id="34504"/>
    <lineage>
        <taxon>Eukaryota</taxon>
        <taxon>Metazoa</taxon>
        <taxon>Spiralia</taxon>
        <taxon>Lophotrochozoa</taxon>
        <taxon>Platyhelminthes</taxon>
        <taxon>Trematoda</taxon>
        <taxon>Digenea</taxon>
        <taxon>Plagiorchiida</taxon>
        <taxon>Troglotremata</taxon>
        <taxon>Troglotrematidae</taxon>
        <taxon>Paragonimus</taxon>
    </lineage>
</organism>
<keyword evidence="1" id="KW-1133">Transmembrane helix</keyword>
<evidence type="ECO:0000256" key="1">
    <source>
        <dbReference type="SAM" id="Phobius"/>
    </source>
</evidence>
<dbReference type="EMBL" id="QNGE01001912">
    <property type="protein sequence ID" value="KAA3676577.1"/>
    <property type="molecule type" value="Genomic_DNA"/>
</dbReference>
<keyword evidence="3" id="KW-1185">Reference proteome</keyword>
<proteinExistence type="predicted"/>
<dbReference type="AlphaFoldDB" id="A0A5J4NLT0"/>
<evidence type="ECO:0000313" key="2">
    <source>
        <dbReference type="EMBL" id="KAA3676577.1"/>
    </source>
</evidence>
<keyword evidence="1" id="KW-0812">Transmembrane</keyword>
<reference evidence="2 3" key="1">
    <citation type="journal article" date="2019" name="Gigascience">
        <title>Whole-genome sequence of the oriental lung fluke Paragonimus westermani.</title>
        <authorList>
            <person name="Oey H."/>
            <person name="Zakrzewski M."/>
            <person name="Narain K."/>
            <person name="Devi K.R."/>
            <person name="Agatsuma T."/>
            <person name="Nawaratna S."/>
            <person name="Gobert G.N."/>
            <person name="Jones M.K."/>
            <person name="Ragan M.A."/>
            <person name="McManus D.P."/>
            <person name="Krause L."/>
        </authorList>
    </citation>
    <scope>NUCLEOTIDE SEQUENCE [LARGE SCALE GENOMIC DNA]</scope>
    <source>
        <strain evidence="2 3">IND2009</strain>
    </source>
</reference>
<sequence length="71" mass="7993">MDAGGALKISRLFKVQYGGEGVDFIDQLNYQFTSGIIVVFIVMIGFRQYVGKWNLCLYISNKVHKSTVDLS</sequence>
<name>A0A5J4NLT0_9TREM</name>
<dbReference type="Proteomes" id="UP000324629">
    <property type="component" value="Unassembled WGS sequence"/>
</dbReference>